<organism evidence="1 2">
    <name type="scientific">Trichothecium roseum</name>
    <dbReference type="NCBI Taxonomy" id="47278"/>
    <lineage>
        <taxon>Eukaryota</taxon>
        <taxon>Fungi</taxon>
        <taxon>Dikarya</taxon>
        <taxon>Ascomycota</taxon>
        <taxon>Pezizomycotina</taxon>
        <taxon>Sordariomycetes</taxon>
        <taxon>Hypocreomycetidae</taxon>
        <taxon>Hypocreales</taxon>
        <taxon>Hypocreales incertae sedis</taxon>
        <taxon>Trichothecium</taxon>
    </lineage>
</organism>
<keyword evidence="2" id="KW-1185">Reference proteome</keyword>
<evidence type="ECO:0000313" key="1">
    <source>
        <dbReference type="EMBL" id="KAI9899659.1"/>
    </source>
</evidence>
<evidence type="ECO:0000313" key="2">
    <source>
        <dbReference type="Proteomes" id="UP001163324"/>
    </source>
</evidence>
<accession>A0ACC0V182</accession>
<dbReference type="EMBL" id="CM047944">
    <property type="protein sequence ID" value="KAI9899659.1"/>
    <property type="molecule type" value="Genomic_DNA"/>
</dbReference>
<protein>
    <submittedName>
        <fullName evidence="1">Uncharacterized protein</fullName>
    </submittedName>
</protein>
<proteinExistence type="predicted"/>
<dbReference type="Proteomes" id="UP001163324">
    <property type="component" value="Chromosome 5"/>
</dbReference>
<gene>
    <name evidence="1" type="ORF">N3K66_006120</name>
</gene>
<name>A0ACC0V182_9HYPO</name>
<reference evidence="1" key="1">
    <citation type="submission" date="2022-10" db="EMBL/GenBank/DDBJ databases">
        <title>Complete Genome of Trichothecium roseum strain YXFP-22015, a Plant Pathogen Isolated from Citrus.</title>
        <authorList>
            <person name="Wang Y."/>
            <person name="Zhu L."/>
        </authorList>
    </citation>
    <scope>NUCLEOTIDE SEQUENCE</scope>
    <source>
        <strain evidence="1">YXFP-22015</strain>
    </source>
</reference>
<comment type="caution">
    <text evidence="1">The sequence shown here is derived from an EMBL/GenBank/DDBJ whole genome shotgun (WGS) entry which is preliminary data.</text>
</comment>
<sequence>MSRPALDKLTRIPLSLRESLCKSYAAYKTLGRSGLRVSSPILGCLHLGSSQWLPWVLDEDQWDTANVYSNGQSESIIGKALQAYKIPRRKVVLMTKCYRVVSDSENYDPASGVTMHHELADRSKDYVNQQTGLTRLKGLSRRAIFDAVEASLERLGTNYIDVYQIHRYDHTVPPEETMSALHDLVRAGLVRYLGASSMWAYQLATLQHIAESKGYTKFISMQNHYNLIYREEEREMNRFCAATGVGLIPWGPLASGRLARGPSSAGTSTRSSGSGNGALYGEGHSTADIVRRVEEVARKRGWPMSHVGLAWLSRRVTAPVIGLNSVDRIEDALGAMSRVLTADEERYLEELYQPQCIQGHS</sequence>